<dbReference type="InterPro" id="IPR009875">
    <property type="entry name" value="PilZ_domain"/>
</dbReference>
<reference evidence="2" key="1">
    <citation type="submission" date="2018-06" db="EMBL/GenBank/DDBJ databases">
        <authorList>
            <person name="Zhirakovskaya E."/>
        </authorList>
    </citation>
    <scope>NUCLEOTIDE SEQUENCE</scope>
</reference>
<dbReference type="EMBL" id="UOEA01000090">
    <property type="protein sequence ID" value="VAV85538.1"/>
    <property type="molecule type" value="Genomic_DNA"/>
</dbReference>
<gene>
    <name evidence="2" type="ORF">MNBD_DELTA01-332</name>
</gene>
<organism evidence="2">
    <name type="scientific">hydrothermal vent metagenome</name>
    <dbReference type="NCBI Taxonomy" id="652676"/>
    <lineage>
        <taxon>unclassified sequences</taxon>
        <taxon>metagenomes</taxon>
        <taxon>ecological metagenomes</taxon>
    </lineage>
</organism>
<accession>A0A3B0RC38</accession>
<feature type="domain" description="PilZ" evidence="1">
    <location>
        <begin position="78"/>
        <end position="156"/>
    </location>
</feature>
<name>A0A3B0RC38_9ZZZZ</name>
<dbReference type="GO" id="GO:0035438">
    <property type="term" value="F:cyclic-di-GMP binding"/>
    <property type="evidence" value="ECO:0007669"/>
    <property type="project" value="InterPro"/>
</dbReference>
<evidence type="ECO:0000259" key="1">
    <source>
        <dbReference type="Pfam" id="PF07238"/>
    </source>
</evidence>
<dbReference type="AlphaFoldDB" id="A0A3B0RC38"/>
<dbReference type="Pfam" id="PF07238">
    <property type="entry name" value="PilZ"/>
    <property type="match status" value="1"/>
</dbReference>
<proteinExistence type="predicted"/>
<sequence>MSEKQREFIRVRNILDVHYRPYKEEENVSDWERFFGSVEPKDEEELNLYNFLFNINQKVDAVMQHLEDSSNFGLPQAREVVVSGSGMSFQSGESYNPGDLLKVQLFLPSKARLLCLKSEVVRCERSQDGEGLNKLSLKFLDLSDKDRDKLIGYVFAIQREQLRQRQDKAQ</sequence>
<evidence type="ECO:0000313" key="2">
    <source>
        <dbReference type="EMBL" id="VAV85538.1"/>
    </source>
</evidence>
<dbReference type="Gene3D" id="2.40.10.220">
    <property type="entry name" value="predicted glycosyltransferase like domains"/>
    <property type="match status" value="1"/>
</dbReference>
<protein>
    <recommendedName>
        <fullName evidence="1">PilZ domain-containing protein</fullName>
    </recommendedName>
</protein>